<dbReference type="InterPro" id="IPR000719">
    <property type="entry name" value="Prot_kinase_dom"/>
</dbReference>
<dbReference type="RefSeq" id="WP_289607756.1">
    <property type="nucleotide sequence ID" value="NZ_JAUDCG010000024.1"/>
</dbReference>
<gene>
    <name evidence="13" type="primary">pknB</name>
    <name evidence="13" type="ORF">QUV96_06570</name>
</gene>
<dbReference type="SUPFAM" id="SSF56112">
    <property type="entry name" value="Protein kinase-like (PK-like)"/>
    <property type="match status" value="1"/>
</dbReference>
<evidence type="ECO:0000256" key="5">
    <source>
        <dbReference type="ARBA" id="ARBA00022777"/>
    </source>
</evidence>
<feature type="domain" description="Protein kinase" evidence="11">
    <location>
        <begin position="9"/>
        <end position="270"/>
    </location>
</feature>
<keyword evidence="5 13" id="KW-0418">Kinase</keyword>
<comment type="catalytic activity">
    <reaction evidence="8">
        <text>L-seryl-[protein] + ATP = O-phospho-L-seryl-[protein] + ADP + H(+)</text>
        <dbReference type="Rhea" id="RHEA:17989"/>
        <dbReference type="Rhea" id="RHEA-COMP:9863"/>
        <dbReference type="Rhea" id="RHEA-COMP:11604"/>
        <dbReference type="ChEBI" id="CHEBI:15378"/>
        <dbReference type="ChEBI" id="CHEBI:29999"/>
        <dbReference type="ChEBI" id="CHEBI:30616"/>
        <dbReference type="ChEBI" id="CHEBI:83421"/>
        <dbReference type="ChEBI" id="CHEBI:456216"/>
        <dbReference type="EC" id="2.7.11.1"/>
    </reaction>
</comment>
<evidence type="ECO:0000256" key="2">
    <source>
        <dbReference type="ARBA" id="ARBA00022527"/>
    </source>
</evidence>
<evidence type="ECO:0000256" key="4">
    <source>
        <dbReference type="ARBA" id="ARBA00022741"/>
    </source>
</evidence>
<evidence type="ECO:0000259" key="12">
    <source>
        <dbReference type="PROSITE" id="PS51178"/>
    </source>
</evidence>
<dbReference type="PROSITE" id="PS50011">
    <property type="entry name" value="PROTEIN_KINASE_DOM"/>
    <property type="match status" value="1"/>
</dbReference>
<comment type="caution">
    <text evidence="13">The sequence shown here is derived from an EMBL/GenBank/DDBJ whole genome shotgun (WGS) entry which is preliminary data.</text>
</comment>
<keyword evidence="10" id="KW-1133">Transmembrane helix</keyword>
<dbReference type="PROSITE" id="PS00108">
    <property type="entry name" value="PROTEIN_KINASE_ST"/>
    <property type="match status" value="1"/>
</dbReference>
<keyword evidence="3" id="KW-0808">Transferase</keyword>
<feature type="transmembrane region" description="Helical" evidence="10">
    <location>
        <begin position="310"/>
        <end position="338"/>
    </location>
</feature>
<feature type="binding site" evidence="9">
    <location>
        <position position="38"/>
    </location>
    <ligand>
        <name>ATP</name>
        <dbReference type="ChEBI" id="CHEBI:30616"/>
    </ligand>
</feature>
<dbReference type="EC" id="2.7.11.1" evidence="1"/>
<keyword evidence="2" id="KW-0723">Serine/threonine-protein kinase</keyword>
<dbReference type="SMART" id="SM00740">
    <property type="entry name" value="PASTA"/>
    <property type="match status" value="2"/>
</dbReference>
<keyword evidence="6 9" id="KW-0067">ATP-binding</keyword>
<dbReference type="PANTHER" id="PTHR43289">
    <property type="entry name" value="MITOGEN-ACTIVATED PROTEIN KINASE KINASE KINASE 20-RELATED"/>
    <property type="match status" value="1"/>
</dbReference>
<dbReference type="Gene3D" id="3.30.10.20">
    <property type="match status" value="2"/>
</dbReference>
<dbReference type="SMART" id="SM00220">
    <property type="entry name" value="S_TKc"/>
    <property type="match status" value="1"/>
</dbReference>
<dbReference type="CDD" id="cd14014">
    <property type="entry name" value="STKc_PknB_like"/>
    <property type="match status" value="1"/>
</dbReference>
<keyword evidence="4 9" id="KW-0547">Nucleotide-binding</keyword>
<evidence type="ECO:0000256" key="9">
    <source>
        <dbReference type="PROSITE-ProRule" id="PRU10141"/>
    </source>
</evidence>
<proteinExistence type="predicted"/>
<dbReference type="Pfam" id="PF03793">
    <property type="entry name" value="PASTA"/>
    <property type="match status" value="2"/>
</dbReference>
<dbReference type="Gene3D" id="3.30.200.20">
    <property type="entry name" value="Phosphorylase Kinase, domain 1"/>
    <property type="match status" value="1"/>
</dbReference>
<evidence type="ECO:0000313" key="13">
    <source>
        <dbReference type="EMBL" id="MDM8157298.1"/>
    </source>
</evidence>
<evidence type="ECO:0000259" key="11">
    <source>
        <dbReference type="PROSITE" id="PS50011"/>
    </source>
</evidence>
<dbReference type="PROSITE" id="PS51178">
    <property type="entry name" value="PASTA"/>
    <property type="match status" value="2"/>
</dbReference>
<evidence type="ECO:0000256" key="7">
    <source>
        <dbReference type="ARBA" id="ARBA00047899"/>
    </source>
</evidence>
<feature type="domain" description="PASTA" evidence="12">
    <location>
        <begin position="411"/>
        <end position="479"/>
    </location>
</feature>
<keyword evidence="10" id="KW-0812">Transmembrane</keyword>
<feature type="domain" description="PASTA" evidence="12">
    <location>
        <begin position="343"/>
        <end position="409"/>
    </location>
</feature>
<dbReference type="CDD" id="cd06577">
    <property type="entry name" value="PASTA_pknB"/>
    <property type="match status" value="2"/>
</dbReference>
<dbReference type="NCBIfam" id="NF033483">
    <property type="entry name" value="PknB_PASTA_kin"/>
    <property type="match status" value="1"/>
</dbReference>
<evidence type="ECO:0000256" key="6">
    <source>
        <dbReference type="ARBA" id="ARBA00022840"/>
    </source>
</evidence>
<organism evidence="13 14">
    <name type="scientific">Amedibacillus dolichus</name>
    <dbReference type="NCBI Taxonomy" id="31971"/>
    <lineage>
        <taxon>Bacteria</taxon>
        <taxon>Bacillati</taxon>
        <taxon>Bacillota</taxon>
        <taxon>Erysipelotrichia</taxon>
        <taxon>Erysipelotrichales</taxon>
        <taxon>Erysipelotrichaceae</taxon>
        <taxon>Amedibacillus</taxon>
    </lineage>
</organism>
<keyword evidence="14" id="KW-1185">Reference proteome</keyword>
<dbReference type="Gene3D" id="1.10.510.10">
    <property type="entry name" value="Transferase(Phosphotransferase) domain 1"/>
    <property type="match status" value="1"/>
</dbReference>
<dbReference type="Proteomes" id="UP001529340">
    <property type="component" value="Unassembled WGS sequence"/>
</dbReference>
<name>A0ABT7UCD7_9FIRM</name>
<dbReference type="EMBL" id="JAUDCG010000024">
    <property type="protein sequence ID" value="MDM8157298.1"/>
    <property type="molecule type" value="Genomic_DNA"/>
</dbReference>
<dbReference type="InterPro" id="IPR005543">
    <property type="entry name" value="PASTA_dom"/>
</dbReference>
<dbReference type="InterPro" id="IPR017441">
    <property type="entry name" value="Protein_kinase_ATP_BS"/>
</dbReference>
<protein>
    <recommendedName>
        <fullName evidence="1">non-specific serine/threonine protein kinase</fullName>
        <ecNumber evidence="1">2.7.11.1</ecNumber>
    </recommendedName>
</protein>
<evidence type="ECO:0000313" key="14">
    <source>
        <dbReference type="Proteomes" id="UP001529340"/>
    </source>
</evidence>
<keyword evidence="10" id="KW-0472">Membrane</keyword>
<evidence type="ECO:0000256" key="1">
    <source>
        <dbReference type="ARBA" id="ARBA00012513"/>
    </source>
</evidence>
<dbReference type="Pfam" id="PF00069">
    <property type="entry name" value="Pkinase"/>
    <property type="match status" value="1"/>
</dbReference>
<dbReference type="PROSITE" id="PS00107">
    <property type="entry name" value="PROTEIN_KINASE_ATP"/>
    <property type="match status" value="1"/>
</dbReference>
<evidence type="ECO:0000256" key="3">
    <source>
        <dbReference type="ARBA" id="ARBA00022679"/>
    </source>
</evidence>
<accession>A0ABT7UCD7</accession>
<comment type="catalytic activity">
    <reaction evidence="7">
        <text>L-threonyl-[protein] + ATP = O-phospho-L-threonyl-[protein] + ADP + H(+)</text>
        <dbReference type="Rhea" id="RHEA:46608"/>
        <dbReference type="Rhea" id="RHEA-COMP:11060"/>
        <dbReference type="Rhea" id="RHEA-COMP:11605"/>
        <dbReference type="ChEBI" id="CHEBI:15378"/>
        <dbReference type="ChEBI" id="CHEBI:30013"/>
        <dbReference type="ChEBI" id="CHEBI:30616"/>
        <dbReference type="ChEBI" id="CHEBI:61977"/>
        <dbReference type="ChEBI" id="CHEBI:456216"/>
        <dbReference type="EC" id="2.7.11.1"/>
    </reaction>
</comment>
<dbReference type="InterPro" id="IPR008271">
    <property type="entry name" value="Ser/Thr_kinase_AS"/>
</dbReference>
<dbReference type="PANTHER" id="PTHR43289:SF34">
    <property type="entry name" value="SERINE_THREONINE-PROTEIN KINASE YBDM-RELATED"/>
    <property type="match status" value="1"/>
</dbReference>
<sequence>MDKLIANRYLLVSNIGQGGMADVYKAIDTILNREVAVKILRGELSHDPMTLLRFQREASAASKLSHPNVVDVYDVGESEGRHYIVMEYVRGRTLKQLIAQRGALNLDEAIDIMMQLASAISLAHEKHIIHRDIKPQNVLMKDDGTVKITDFGIAVAHDSIQLTQNHTVMGSAHYLAPETTRGEAPSVAVDIYALGIVFYELLSGKVPFHGSTPTEIAVKHLREPMPYIRDFNPTIPQSVENIILKATAKRIDQRYGSVDEMIDDLAHCRMPQNAHVARLELDNDPILSVKVENGKLQVEQEKTKKRHRRYWIIAAVSSLITAVVITVVLLFATGVFTLDPLLGTPIPSIVGLSQQEAIDQLTEAGFDEDNIRVEQVLSEEVEAGDVAAVEPGEQTRVSLEDEIVLQISRGGYYVVENYVGMTLSQLQQTFAENGVNIRIRQNEVARSDVTKGTILSQSLSVGEKIDPQGDNEIEITVATSPTFTIPSSIIGMELQQAKDLLNSYGAAVVTSRISEDILNEEEKLGAGLVVRTDPSPQESYTQEGTDSYIVLYYY</sequence>
<reference evidence="13" key="2">
    <citation type="submission" date="2023-06" db="EMBL/GenBank/DDBJ databases">
        <authorList>
            <person name="Zeman M."/>
            <person name="Kubasova T."/>
            <person name="Jahodarova E."/>
            <person name="Nykrynova M."/>
            <person name="Rychlik I."/>
        </authorList>
    </citation>
    <scope>NUCLEOTIDE SEQUENCE</scope>
    <source>
        <strain evidence="13">ET39</strain>
    </source>
</reference>
<evidence type="ECO:0000256" key="8">
    <source>
        <dbReference type="ARBA" id="ARBA00048679"/>
    </source>
</evidence>
<dbReference type="InterPro" id="IPR011009">
    <property type="entry name" value="Kinase-like_dom_sf"/>
</dbReference>
<dbReference type="GO" id="GO:0016301">
    <property type="term" value="F:kinase activity"/>
    <property type="evidence" value="ECO:0007669"/>
    <property type="project" value="UniProtKB-KW"/>
</dbReference>
<evidence type="ECO:0000256" key="10">
    <source>
        <dbReference type="SAM" id="Phobius"/>
    </source>
</evidence>
<reference evidence="13" key="1">
    <citation type="submission" date="2023-06" db="EMBL/GenBank/DDBJ databases">
        <title>Identification and characterization of horizontal gene transfer across gut microbiota members of farm animals based on homology search.</title>
        <authorList>
            <person name="Schwarzerova J."/>
            <person name="Nykrynova M."/>
            <person name="Jureckova K."/>
            <person name="Cejkova D."/>
            <person name="Rychlik I."/>
        </authorList>
    </citation>
    <scope>NUCLEOTIDE SEQUENCE</scope>
    <source>
        <strain evidence="13">ET39</strain>
    </source>
</reference>